<comment type="pathway">
    <text evidence="3 17">Glycan metabolism; pectin degradation; 2-dehydro-3-deoxy-D-gluconate from pectin: step 2/5.</text>
</comment>
<keyword evidence="11 17" id="KW-0106">Calcium</keyword>
<evidence type="ECO:0000313" key="21">
    <source>
        <dbReference type="Proteomes" id="UP000188354"/>
    </source>
</evidence>
<dbReference type="GO" id="GO:0005524">
    <property type="term" value="F:ATP binding"/>
    <property type="evidence" value="ECO:0007669"/>
    <property type="project" value="UniProtKB-KW"/>
</dbReference>
<dbReference type="Pfam" id="PF13603">
    <property type="entry name" value="tRNA-synt_1_2"/>
    <property type="match status" value="1"/>
</dbReference>
<dbReference type="CDD" id="cd00812">
    <property type="entry name" value="LeuRS_core"/>
    <property type="match status" value="1"/>
</dbReference>
<dbReference type="EC" id="4.2.2.2" evidence="17"/>
<comment type="catalytic activity">
    <reaction evidence="1 17">
        <text>Eliminative cleavage of (1-&gt;4)-alpha-D-galacturonan to give oligosaccharides with 4-deoxy-alpha-D-galact-4-enuronosyl groups at their non-reducing ends.</text>
        <dbReference type="EC" id="4.2.2.2"/>
    </reaction>
</comment>
<dbReference type="InterPro" id="IPR025709">
    <property type="entry name" value="Leu_tRNA-synth_edit"/>
</dbReference>
<evidence type="ECO:0000256" key="6">
    <source>
        <dbReference type="ARBA" id="ARBA00022512"/>
    </source>
</evidence>
<dbReference type="InterPro" id="IPR009008">
    <property type="entry name" value="Val/Leu/Ile-tRNA-synth_edit"/>
</dbReference>
<keyword evidence="12 18" id="KW-0067">ATP-binding</keyword>
<sequence length="1202" mass="134976">MFPYPSGAGLHVGHPLGYTATDIIARYKRMKGYNVLHPMGWDAFGLPAEQYAIQTGTHPNLTTLTNINRFRSQLKSLGFSYDWDREISTIQPHYYKWTQWIFLQLLKRGLAYQAEVPVNWCPALGTVLANEEVIDGVSERGGHPVIRKPMRQWMLKITAYADRLLEDLDDLDWPESVKDMQRNWIGRSEGAEFDFCVLDSDGKERDIKITVYTTRPDTIFGATYLVVAPEHSLLPSLVSTAQSKHVEDYIELSSRKSDLERTELQKEKTGVFTGCYAKNSANGEAIPIWVADYVLGSYGTGAIMAVPAHDSRDYEFALKYDVPVRWIMTPDDKSINDSGKAFPGEGNIINSSNSLVGLDINGLSSKEARLKVIEWAEKSGNGKRKVNYKLRDWLFARQRYWGEPIPVVFLDESGETVPLHETELPLILPELDDFSPSGTGEPPLSKAVSWVKTTDSLSGRPATRETNTMPQWAGSCWYYLRFMDPKNSKELVDSRKERYWGPVDVYVGGAEHAVLHLLYARFWHKVLYDIGVVSTKEPFQCVINQGIILGEVQYMAYRDQDGNLISADATDMLNEHNLLRVPEEKVIKSGDSFVLKENPDIRLVVRSYKMSKSRGNVVNPDDVVSEYGADSLRLYEMFMGPLRDSKTWSTSGIEGVYRFLGRTWRLIVGSPLSDGTFKDSTVSVDEEPTIEQLRCLHRCIAKVTEEIEGTRFNTGISAMMEFLNAAYKWDKHPRSVIEAFVLLLSPYAPHMAEELWSRLGHTKSLAYESFPKANPAYLKDSTVVLPVQINGKTRGTIEVEETCTEEDAFILASRDEKLSKYLDGQSVKKIIYVPGKILNVVLDRKNIKTPHKALLNEIDSCWIANSNWASNRQALADCAIGFGKYAIGGKYGAIYTVTDSSDDPINPKPGTLRYGVIQTQPLWIIFSKDMVITLENELIMNSYKTIDGRGVKVEISNGPCITIQYVSYVIIHGISIHDCKPGKSGLVRSTPEHVGHRQGSDGDAISIFSSSYVWVDHCYLASCTDGLIDIIHASTAITISNNYFTNHDKVMLLGHNDQNTADKIMKVTIVFNRFATGLIERMPRVRFGYAHVVNNKYDEWKMYAMGGSANPTIFSESNFFIASNNQFAKQVTKREAKNNWKSWKWRSSKDIFLNGAYFVPSGYGSCAPNYSKAQSFTAAPAFTVPAITLNAGPLTCVVGRAC</sequence>
<dbReference type="Gene3D" id="3.90.740.10">
    <property type="entry name" value="Valyl/Leucyl/Isoleucyl-tRNA synthetase, editing domain"/>
    <property type="match status" value="1"/>
</dbReference>
<dbReference type="InterPro" id="IPR002022">
    <property type="entry name" value="Pec_lyase"/>
</dbReference>
<dbReference type="GO" id="GO:0005739">
    <property type="term" value="C:mitochondrion"/>
    <property type="evidence" value="ECO:0007669"/>
    <property type="project" value="UniProtKB-ARBA"/>
</dbReference>
<dbReference type="GO" id="GO:0030570">
    <property type="term" value="F:pectate lyase activity"/>
    <property type="evidence" value="ECO:0007669"/>
    <property type="project" value="UniProtKB-EC"/>
</dbReference>
<dbReference type="CDD" id="cd07958">
    <property type="entry name" value="Anticodon_Ia_Leu_BEm"/>
    <property type="match status" value="1"/>
</dbReference>
<keyword evidence="15 17" id="KW-0456">Lyase</keyword>
<name>A0A4P1R2S7_LUPAN</name>
<dbReference type="FunFam" id="1.10.730.10:FF:000011">
    <property type="entry name" value="Leucine--tRNA ligase chloroplastic/mitochondrial"/>
    <property type="match status" value="1"/>
</dbReference>
<keyword evidence="10 18" id="KW-0547">Nucleotide-binding</keyword>
<keyword evidence="13 18" id="KW-0648">Protein biosynthesis</keyword>
<keyword evidence="21" id="KW-1185">Reference proteome</keyword>
<dbReference type="GO" id="GO:0005829">
    <property type="term" value="C:cytosol"/>
    <property type="evidence" value="ECO:0007669"/>
    <property type="project" value="TreeGrafter"/>
</dbReference>
<dbReference type="GO" id="GO:0002161">
    <property type="term" value="F:aminoacyl-tRNA deacylase activity"/>
    <property type="evidence" value="ECO:0007669"/>
    <property type="project" value="InterPro"/>
</dbReference>
<dbReference type="PRINTS" id="PR00807">
    <property type="entry name" value="AMBALLERGEN"/>
</dbReference>
<evidence type="ECO:0000256" key="16">
    <source>
        <dbReference type="ARBA" id="ARBA00047469"/>
    </source>
</evidence>
<dbReference type="AlphaFoldDB" id="A0A4P1R2S7"/>
<dbReference type="PANTHER" id="PTHR43740:SF2">
    <property type="entry name" value="LEUCINE--TRNA LIGASE, MITOCHONDRIAL"/>
    <property type="match status" value="1"/>
</dbReference>
<comment type="similarity">
    <text evidence="4 18">Belongs to the class-I aminoacyl-tRNA synthetase family.</text>
</comment>
<keyword evidence="6" id="KW-0964">Secreted</keyword>
<evidence type="ECO:0000256" key="5">
    <source>
        <dbReference type="ARBA" id="ARBA00010980"/>
    </source>
</evidence>
<dbReference type="UniPathway" id="UPA00545">
    <property type="reaction ID" value="UER00824"/>
</dbReference>
<dbReference type="InterPro" id="IPR013155">
    <property type="entry name" value="M/V/L/I-tRNA-synth_anticd-bd"/>
</dbReference>
<evidence type="ECO:0000256" key="10">
    <source>
        <dbReference type="ARBA" id="ARBA00022741"/>
    </source>
</evidence>
<dbReference type="InterPro" id="IPR002302">
    <property type="entry name" value="Leu-tRNA-ligase"/>
</dbReference>
<dbReference type="GO" id="GO:0004823">
    <property type="term" value="F:leucine-tRNA ligase activity"/>
    <property type="evidence" value="ECO:0007669"/>
    <property type="project" value="UniProtKB-EC"/>
</dbReference>
<organism evidence="20 21">
    <name type="scientific">Lupinus angustifolius</name>
    <name type="common">Narrow-leaved blue lupine</name>
    <dbReference type="NCBI Taxonomy" id="3871"/>
    <lineage>
        <taxon>Eukaryota</taxon>
        <taxon>Viridiplantae</taxon>
        <taxon>Streptophyta</taxon>
        <taxon>Embryophyta</taxon>
        <taxon>Tracheophyta</taxon>
        <taxon>Spermatophyta</taxon>
        <taxon>Magnoliopsida</taxon>
        <taxon>eudicotyledons</taxon>
        <taxon>Gunneridae</taxon>
        <taxon>Pentapetalae</taxon>
        <taxon>rosids</taxon>
        <taxon>fabids</taxon>
        <taxon>Fabales</taxon>
        <taxon>Fabaceae</taxon>
        <taxon>Papilionoideae</taxon>
        <taxon>50 kb inversion clade</taxon>
        <taxon>genistoids sensu lato</taxon>
        <taxon>core genistoids</taxon>
        <taxon>Genisteae</taxon>
        <taxon>Lupinus</taxon>
    </lineage>
</organism>
<evidence type="ECO:0000256" key="18">
    <source>
        <dbReference type="RuleBase" id="RU363035"/>
    </source>
</evidence>
<dbReference type="NCBIfam" id="TIGR00396">
    <property type="entry name" value="leuS_bact"/>
    <property type="match status" value="1"/>
</dbReference>
<keyword evidence="14 18" id="KW-0030">Aminoacyl-tRNA synthetase</keyword>
<keyword evidence="7 18" id="KW-0436">Ligase</keyword>
<dbReference type="SUPFAM" id="SSF51126">
    <property type="entry name" value="Pectin lyase-like"/>
    <property type="match status" value="1"/>
</dbReference>
<dbReference type="Gene3D" id="2.160.20.10">
    <property type="entry name" value="Single-stranded right-handed beta-helix, Pectin lyase-like"/>
    <property type="match status" value="1"/>
</dbReference>
<evidence type="ECO:0000256" key="2">
    <source>
        <dbReference type="ARBA" id="ARBA00004191"/>
    </source>
</evidence>
<comment type="similarity">
    <text evidence="5 17">Belongs to the polysaccharide lyase 1 family.</text>
</comment>
<dbReference type="HAMAP" id="MF_00049_B">
    <property type="entry name" value="Leu_tRNA_synth_B"/>
    <property type="match status" value="1"/>
</dbReference>
<dbReference type="Pfam" id="PF00133">
    <property type="entry name" value="tRNA-synt_1"/>
    <property type="match status" value="1"/>
</dbReference>
<dbReference type="EMBL" id="CM007372">
    <property type="protein sequence ID" value="OIW00073.1"/>
    <property type="molecule type" value="Genomic_DNA"/>
</dbReference>
<dbReference type="GO" id="GO:0045490">
    <property type="term" value="P:pectin catabolic process"/>
    <property type="evidence" value="ECO:0007669"/>
    <property type="project" value="UniProtKB-UniPathway"/>
</dbReference>
<keyword evidence="6" id="KW-0134">Cell wall</keyword>
<keyword evidence="9" id="KW-0732">Signal</keyword>
<dbReference type="FunFam" id="3.40.50.620:FF:000077">
    <property type="entry name" value="Leucine--tRNA ligase"/>
    <property type="match status" value="1"/>
</dbReference>
<dbReference type="SUPFAM" id="SSF47323">
    <property type="entry name" value="Anticodon-binding domain of a subclass of class I aminoacyl-tRNA synthetases"/>
    <property type="match status" value="1"/>
</dbReference>
<evidence type="ECO:0000256" key="1">
    <source>
        <dbReference type="ARBA" id="ARBA00000695"/>
    </source>
</evidence>
<dbReference type="InterPro" id="IPR012334">
    <property type="entry name" value="Pectin_lyas_fold"/>
</dbReference>
<evidence type="ECO:0000256" key="8">
    <source>
        <dbReference type="ARBA" id="ARBA00022723"/>
    </source>
</evidence>
<evidence type="ECO:0000256" key="12">
    <source>
        <dbReference type="ARBA" id="ARBA00022840"/>
    </source>
</evidence>
<dbReference type="InterPro" id="IPR011050">
    <property type="entry name" value="Pectin_lyase_fold/virulence"/>
</dbReference>
<dbReference type="Proteomes" id="UP000188354">
    <property type="component" value="Chromosome LG12"/>
</dbReference>
<dbReference type="Gene3D" id="3.40.50.620">
    <property type="entry name" value="HUPs"/>
    <property type="match status" value="2"/>
</dbReference>
<evidence type="ECO:0000256" key="11">
    <source>
        <dbReference type="ARBA" id="ARBA00022837"/>
    </source>
</evidence>
<keyword evidence="8 17" id="KW-0479">Metal-binding</keyword>
<dbReference type="InterPro" id="IPR018082">
    <property type="entry name" value="AmbAllergen"/>
</dbReference>
<accession>A0A4P1R2S7</accession>
<dbReference type="GO" id="GO:0048608">
    <property type="term" value="P:reproductive structure development"/>
    <property type="evidence" value="ECO:0007669"/>
    <property type="project" value="UniProtKB-ARBA"/>
</dbReference>
<feature type="domain" description="Pectate lyase" evidence="19">
    <location>
        <begin position="929"/>
        <end position="1126"/>
    </location>
</feature>
<evidence type="ECO:0000313" key="20">
    <source>
        <dbReference type="EMBL" id="OIW00073.1"/>
    </source>
</evidence>
<proteinExistence type="inferred from homology"/>
<dbReference type="SUPFAM" id="SSF52374">
    <property type="entry name" value="Nucleotidylyl transferase"/>
    <property type="match status" value="1"/>
</dbReference>
<protein>
    <recommendedName>
        <fullName evidence="17">Pectate lyase</fullName>
        <ecNumber evidence="17">4.2.2.2</ecNumber>
    </recommendedName>
</protein>
<dbReference type="PANTHER" id="PTHR43740">
    <property type="entry name" value="LEUCYL-TRNA SYNTHETASE"/>
    <property type="match status" value="1"/>
</dbReference>
<comment type="catalytic activity">
    <reaction evidence="16">
        <text>tRNA(Leu) + L-leucine + ATP = L-leucyl-tRNA(Leu) + AMP + diphosphate</text>
        <dbReference type="Rhea" id="RHEA:11688"/>
        <dbReference type="Rhea" id="RHEA-COMP:9613"/>
        <dbReference type="Rhea" id="RHEA-COMP:9622"/>
        <dbReference type="ChEBI" id="CHEBI:30616"/>
        <dbReference type="ChEBI" id="CHEBI:33019"/>
        <dbReference type="ChEBI" id="CHEBI:57427"/>
        <dbReference type="ChEBI" id="CHEBI:78442"/>
        <dbReference type="ChEBI" id="CHEBI:78494"/>
        <dbReference type="ChEBI" id="CHEBI:456215"/>
        <dbReference type="EC" id="6.1.1.4"/>
    </reaction>
</comment>
<evidence type="ECO:0000256" key="7">
    <source>
        <dbReference type="ARBA" id="ARBA00022598"/>
    </source>
</evidence>
<dbReference type="Pfam" id="PF09334">
    <property type="entry name" value="tRNA-synt_1g"/>
    <property type="match status" value="1"/>
</dbReference>
<evidence type="ECO:0000256" key="3">
    <source>
        <dbReference type="ARBA" id="ARBA00005220"/>
    </source>
</evidence>
<evidence type="ECO:0000256" key="14">
    <source>
        <dbReference type="ARBA" id="ARBA00023146"/>
    </source>
</evidence>
<dbReference type="FunFam" id="3.90.740.10:FF:000049">
    <property type="entry name" value="Os01g0120300 protein"/>
    <property type="match status" value="1"/>
</dbReference>
<dbReference type="Gramene" id="OIW00073">
    <property type="protein sequence ID" value="OIW00073"/>
    <property type="gene ID" value="TanjilG_26410"/>
</dbReference>
<dbReference type="SUPFAM" id="SSF50677">
    <property type="entry name" value="ValRS/IleRS/LeuRS editing domain"/>
    <property type="match status" value="1"/>
</dbReference>
<dbReference type="InterPro" id="IPR014729">
    <property type="entry name" value="Rossmann-like_a/b/a_fold"/>
</dbReference>
<dbReference type="Gene3D" id="1.10.730.10">
    <property type="entry name" value="Isoleucyl-tRNA Synthetase, Domain 1"/>
    <property type="match status" value="1"/>
</dbReference>
<dbReference type="InterPro" id="IPR009080">
    <property type="entry name" value="tRNAsynth_Ia_anticodon-bd"/>
</dbReference>
<comment type="cofactor">
    <cofactor evidence="17">
        <name>Ca(2+)</name>
        <dbReference type="ChEBI" id="CHEBI:29108"/>
    </cofactor>
    <text evidence="17">Binds 1 Ca(2+) ion. Required for its activity.</text>
</comment>
<dbReference type="InterPro" id="IPR002300">
    <property type="entry name" value="aa-tRNA-synth_Ia"/>
</dbReference>
<dbReference type="SMART" id="SM00656">
    <property type="entry name" value="Amb_all"/>
    <property type="match status" value="1"/>
</dbReference>
<gene>
    <name evidence="20" type="ORF">TanjilG_26410</name>
</gene>
<dbReference type="InterPro" id="IPR001412">
    <property type="entry name" value="aa-tRNA-synth_I_CS"/>
</dbReference>
<dbReference type="STRING" id="3871.A0A4P1R2S7"/>
<dbReference type="InterPro" id="IPR015413">
    <property type="entry name" value="Methionyl/Leucyl_tRNA_Synth"/>
</dbReference>
<reference evidence="20 21" key="1">
    <citation type="journal article" date="2017" name="Plant Biotechnol. J.">
        <title>A comprehensive draft genome sequence for lupin (Lupinus angustifolius), an emerging health food: insights into plant-microbe interactions and legume evolution.</title>
        <authorList>
            <person name="Hane J.K."/>
            <person name="Ming Y."/>
            <person name="Kamphuis L.G."/>
            <person name="Nelson M.N."/>
            <person name="Garg G."/>
            <person name="Atkins C.A."/>
            <person name="Bayer P.E."/>
            <person name="Bravo A."/>
            <person name="Bringans S."/>
            <person name="Cannon S."/>
            <person name="Edwards D."/>
            <person name="Foley R."/>
            <person name="Gao L.L."/>
            <person name="Harrison M.J."/>
            <person name="Huang W."/>
            <person name="Hurgobin B."/>
            <person name="Li S."/>
            <person name="Liu C.W."/>
            <person name="McGrath A."/>
            <person name="Morahan G."/>
            <person name="Murray J."/>
            <person name="Weller J."/>
            <person name="Jian J."/>
            <person name="Singh K.B."/>
        </authorList>
    </citation>
    <scope>NUCLEOTIDE SEQUENCE [LARGE SCALE GENOMIC DNA]</scope>
    <source>
        <strain evidence="21">cv. Tanjil</strain>
        <tissue evidence="20">Whole plant</tissue>
    </source>
</reference>
<evidence type="ECO:0000256" key="15">
    <source>
        <dbReference type="ARBA" id="ARBA00023239"/>
    </source>
</evidence>
<dbReference type="GO" id="GO:0009791">
    <property type="term" value="P:post-embryonic development"/>
    <property type="evidence" value="ECO:0007669"/>
    <property type="project" value="UniProtKB-ARBA"/>
</dbReference>
<dbReference type="GO" id="GO:0006429">
    <property type="term" value="P:leucyl-tRNA aminoacylation"/>
    <property type="evidence" value="ECO:0007669"/>
    <property type="project" value="InterPro"/>
</dbReference>
<dbReference type="Pfam" id="PF08264">
    <property type="entry name" value="Anticodon_1"/>
    <property type="match status" value="1"/>
</dbReference>
<dbReference type="GO" id="GO:0046872">
    <property type="term" value="F:metal ion binding"/>
    <property type="evidence" value="ECO:0007669"/>
    <property type="project" value="UniProtKB-KW"/>
</dbReference>
<dbReference type="Pfam" id="PF00544">
    <property type="entry name" value="Pectate_lyase_4"/>
    <property type="match status" value="1"/>
</dbReference>
<comment type="subcellular location">
    <subcellularLocation>
        <location evidence="2">Secreted</location>
        <location evidence="2">Cell wall</location>
    </subcellularLocation>
</comment>
<dbReference type="FunFam" id="3.40.50.620:FF:000056">
    <property type="entry name" value="Leucine--tRNA ligase"/>
    <property type="match status" value="1"/>
</dbReference>
<evidence type="ECO:0000256" key="13">
    <source>
        <dbReference type="ARBA" id="ARBA00022917"/>
    </source>
</evidence>
<dbReference type="PROSITE" id="PS00178">
    <property type="entry name" value="AA_TRNA_LIGASE_I"/>
    <property type="match status" value="1"/>
</dbReference>
<evidence type="ECO:0000256" key="4">
    <source>
        <dbReference type="ARBA" id="ARBA00005594"/>
    </source>
</evidence>
<evidence type="ECO:0000256" key="9">
    <source>
        <dbReference type="ARBA" id="ARBA00022729"/>
    </source>
</evidence>
<evidence type="ECO:0000259" key="19">
    <source>
        <dbReference type="SMART" id="SM00656"/>
    </source>
</evidence>
<evidence type="ECO:0000256" key="17">
    <source>
        <dbReference type="RuleBase" id="RU361123"/>
    </source>
</evidence>